<keyword evidence="1 6" id="KW-0813">Transport</keyword>
<evidence type="ECO:0000256" key="5">
    <source>
        <dbReference type="ARBA" id="ARBA00023014"/>
    </source>
</evidence>
<dbReference type="InterPro" id="IPR001080">
    <property type="entry name" value="3Fe4S_ferredoxin"/>
</dbReference>
<keyword evidence="3 6" id="KW-0249">Electron transport</keyword>
<dbReference type="InterPro" id="IPR017896">
    <property type="entry name" value="4Fe4S_Fe-S-bd"/>
</dbReference>
<evidence type="ECO:0000313" key="8">
    <source>
        <dbReference type="EMBL" id="AJC73518.1"/>
    </source>
</evidence>
<dbReference type="PROSITE" id="PS51379">
    <property type="entry name" value="4FE4S_FER_2"/>
    <property type="match status" value="1"/>
</dbReference>
<dbReference type="Proteomes" id="UP000077469">
    <property type="component" value="Chromosome"/>
</dbReference>
<dbReference type="PANTHER" id="PTHR36923:SF3">
    <property type="entry name" value="FERREDOXIN"/>
    <property type="match status" value="1"/>
</dbReference>
<evidence type="ECO:0000256" key="4">
    <source>
        <dbReference type="ARBA" id="ARBA00023004"/>
    </source>
</evidence>
<organism evidence="8 9">
    <name type="scientific">Pseudothermotoga hypogea DSM 11164 = NBRC 106472</name>
    <dbReference type="NCBI Taxonomy" id="1123384"/>
    <lineage>
        <taxon>Bacteria</taxon>
        <taxon>Thermotogati</taxon>
        <taxon>Thermotogota</taxon>
        <taxon>Thermotogae</taxon>
        <taxon>Thermotogales</taxon>
        <taxon>Thermotogaceae</taxon>
        <taxon>Pseudothermotoga</taxon>
    </lineage>
</organism>
<dbReference type="OrthoDB" id="9803319at2"/>
<proteinExistence type="predicted"/>
<keyword evidence="4 6" id="KW-0408">Iron</keyword>
<dbReference type="SUPFAM" id="SSF54862">
    <property type="entry name" value="4Fe-4S ferredoxins"/>
    <property type="match status" value="1"/>
</dbReference>
<keyword evidence="9" id="KW-1185">Reference proteome</keyword>
<dbReference type="GO" id="GO:0051536">
    <property type="term" value="F:iron-sulfur cluster binding"/>
    <property type="evidence" value="ECO:0007669"/>
    <property type="project" value="UniProtKB-KW"/>
</dbReference>
<dbReference type="GO" id="GO:0009055">
    <property type="term" value="F:electron transfer activity"/>
    <property type="evidence" value="ECO:0007669"/>
    <property type="project" value="UniProtKB-UniRule"/>
</dbReference>
<dbReference type="STRING" id="1123384.AJ81_04080"/>
<gene>
    <name evidence="8" type="ORF">AJ81_04080</name>
</gene>
<dbReference type="PROSITE" id="PS00198">
    <property type="entry name" value="4FE4S_FER_1"/>
    <property type="match status" value="1"/>
</dbReference>
<dbReference type="PRINTS" id="PR00352">
    <property type="entry name" value="3FE4SFRDOXIN"/>
</dbReference>
<dbReference type="InterPro" id="IPR017900">
    <property type="entry name" value="4Fe4S_Fe_S_CS"/>
</dbReference>
<dbReference type="EMBL" id="CP007141">
    <property type="protein sequence ID" value="AJC73518.1"/>
    <property type="molecule type" value="Genomic_DNA"/>
</dbReference>
<dbReference type="KEGG" id="phy:AJ81_04080"/>
<evidence type="ECO:0000256" key="3">
    <source>
        <dbReference type="ARBA" id="ARBA00022982"/>
    </source>
</evidence>
<sequence>MRVRVDEAACIGCGVCESLCPEVFKMSDDGKAKVLQPETEESCARDAADSCPTGAIHIEE</sequence>
<evidence type="ECO:0000256" key="6">
    <source>
        <dbReference type="RuleBase" id="RU368020"/>
    </source>
</evidence>
<evidence type="ECO:0000256" key="2">
    <source>
        <dbReference type="ARBA" id="ARBA00022723"/>
    </source>
</evidence>
<name>A0A0X1KQC2_9THEM</name>
<dbReference type="InterPro" id="IPR051269">
    <property type="entry name" value="Fe-S_cluster_ET"/>
</dbReference>
<evidence type="ECO:0000256" key="1">
    <source>
        <dbReference type="ARBA" id="ARBA00022448"/>
    </source>
</evidence>
<evidence type="ECO:0000259" key="7">
    <source>
        <dbReference type="PROSITE" id="PS51379"/>
    </source>
</evidence>
<accession>A0A0X1KQC2</accession>
<dbReference type="PaxDb" id="1123384-AJ81_04080"/>
<feature type="domain" description="4Fe-4S ferredoxin-type" evidence="7">
    <location>
        <begin position="1"/>
        <end position="29"/>
    </location>
</feature>
<keyword evidence="5 6" id="KW-0411">Iron-sulfur</keyword>
<dbReference type="RefSeq" id="WP_031504687.1">
    <property type="nucleotide sequence ID" value="NC_022795.1"/>
</dbReference>
<keyword evidence="2 6" id="KW-0479">Metal-binding</keyword>
<dbReference type="AlphaFoldDB" id="A0A0X1KQC2"/>
<reference evidence="8 9" key="1">
    <citation type="submission" date="2014-01" db="EMBL/GenBank/DDBJ databases">
        <title>Genome sequencing of Thermotog hypogea.</title>
        <authorList>
            <person name="Zhang X."/>
            <person name="Alvare G."/>
            <person name="Fristensky B."/>
            <person name="Chen L."/>
            <person name="Suen T."/>
            <person name="Chen Q."/>
            <person name="Ma K."/>
        </authorList>
    </citation>
    <scope>NUCLEOTIDE SEQUENCE [LARGE SCALE GENOMIC DNA]</scope>
    <source>
        <strain evidence="8 9">DSM 11164</strain>
    </source>
</reference>
<dbReference type="GO" id="GO:0005506">
    <property type="term" value="F:iron ion binding"/>
    <property type="evidence" value="ECO:0007669"/>
    <property type="project" value="UniProtKB-UniRule"/>
</dbReference>
<dbReference type="PATRIC" id="fig|1123384.7.peg.799"/>
<evidence type="ECO:0000313" key="9">
    <source>
        <dbReference type="Proteomes" id="UP000077469"/>
    </source>
</evidence>
<comment type="function">
    <text evidence="6">Ferredoxins are iron-sulfur proteins that transfer electrons in a wide variety of metabolic reactions.</text>
</comment>
<protein>
    <recommendedName>
        <fullName evidence="6">Ferredoxin</fullName>
    </recommendedName>
</protein>
<dbReference type="Gene3D" id="3.30.70.20">
    <property type="match status" value="1"/>
</dbReference>
<dbReference type="PANTHER" id="PTHR36923">
    <property type="entry name" value="FERREDOXIN"/>
    <property type="match status" value="1"/>
</dbReference>
<dbReference type="Pfam" id="PF13370">
    <property type="entry name" value="Fer4_13"/>
    <property type="match status" value="1"/>
</dbReference>